<keyword evidence="2" id="KW-1185">Reference proteome</keyword>
<evidence type="ECO:0008006" key="3">
    <source>
        <dbReference type="Google" id="ProtNLM"/>
    </source>
</evidence>
<dbReference type="Proteomes" id="UP001066276">
    <property type="component" value="Chromosome 7"/>
</dbReference>
<dbReference type="EMBL" id="JANPWB010000011">
    <property type="protein sequence ID" value="KAJ1128556.1"/>
    <property type="molecule type" value="Genomic_DNA"/>
</dbReference>
<sequence length="93" mass="9636">MLEFNTCFQLGLAGASGGSLALCAGEGGCVYAEQETLLAGPCSAQNPAQAVCGTQRCLKNSMHTGITSRRDHRSTRWGFMAGGKDVCTSLCSS</sequence>
<gene>
    <name evidence="1" type="ORF">NDU88_006934</name>
</gene>
<evidence type="ECO:0000313" key="2">
    <source>
        <dbReference type="Proteomes" id="UP001066276"/>
    </source>
</evidence>
<dbReference type="AlphaFoldDB" id="A0AAV7PJS9"/>
<proteinExistence type="predicted"/>
<comment type="caution">
    <text evidence="1">The sequence shown here is derived from an EMBL/GenBank/DDBJ whole genome shotgun (WGS) entry which is preliminary data.</text>
</comment>
<name>A0AAV7PJS9_PLEWA</name>
<accession>A0AAV7PJS9</accession>
<reference evidence="1" key="1">
    <citation type="journal article" date="2022" name="bioRxiv">
        <title>Sequencing and chromosome-scale assembly of the giantPleurodeles waltlgenome.</title>
        <authorList>
            <person name="Brown T."/>
            <person name="Elewa A."/>
            <person name="Iarovenko S."/>
            <person name="Subramanian E."/>
            <person name="Araus A.J."/>
            <person name="Petzold A."/>
            <person name="Susuki M."/>
            <person name="Suzuki K.-i.T."/>
            <person name="Hayashi T."/>
            <person name="Toyoda A."/>
            <person name="Oliveira C."/>
            <person name="Osipova E."/>
            <person name="Leigh N.D."/>
            <person name="Simon A."/>
            <person name="Yun M.H."/>
        </authorList>
    </citation>
    <scope>NUCLEOTIDE SEQUENCE</scope>
    <source>
        <strain evidence="1">20211129_DDA</strain>
        <tissue evidence="1">Liver</tissue>
    </source>
</reference>
<protein>
    <recommendedName>
        <fullName evidence="3">Secreted protein</fullName>
    </recommendedName>
</protein>
<organism evidence="1 2">
    <name type="scientific">Pleurodeles waltl</name>
    <name type="common">Iberian ribbed newt</name>
    <dbReference type="NCBI Taxonomy" id="8319"/>
    <lineage>
        <taxon>Eukaryota</taxon>
        <taxon>Metazoa</taxon>
        <taxon>Chordata</taxon>
        <taxon>Craniata</taxon>
        <taxon>Vertebrata</taxon>
        <taxon>Euteleostomi</taxon>
        <taxon>Amphibia</taxon>
        <taxon>Batrachia</taxon>
        <taxon>Caudata</taxon>
        <taxon>Salamandroidea</taxon>
        <taxon>Salamandridae</taxon>
        <taxon>Pleurodelinae</taxon>
        <taxon>Pleurodeles</taxon>
    </lineage>
</organism>
<evidence type="ECO:0000313" key="1">
    <source>
        <dbReference type="EMBL" id="KAJ1128556.1"/>
    </source>
</evidence>